<protein>
    <submittedName>
        <fullName evidence="1">Uncharacterized protein</fullName>
    </submittedName>
</protein>
<sequence length="118" mass="14344">MLHYQDYEWYEALMDCELKEQALRNKAIMEGLITDDELSNDGWRRWESHKITYHDHDELEYENETHDGIQELSEAHKLIVFNMRIFKMFKYSFGQDKEYFAIKEDEYDDLARTSDDAC</sequence>
<accession>A0ABQ5HF72</accession>
<dbReference type="Proteomes" id="UP001151760">
    <property type="component" value="Unassembled WGS sequence"/>
</dbReference>
<reference evidence="1" key="2">
    <citation type="submission" date="2022-01" db="EMBL/GenBank/DDBJ databases">
        <authorList>
            <person name="Yamashiro T."/>
            <person name="Shiraishi A."/>
            <person name="Satake H."/>
            <person name="Nakayama K."/>
        </authorList>
    </citation>
    <scope>NUCLEOTIDE SEQUENCE</scope>
</reference>
<evidence type="ECO:0000313" key="2">
    <source>
        <dbReference type="Proteomes" id="UP001151760"/>
    </source>
</evidence>
<keyword evidence="2" id="KW-1185">Reference proteome</keyword>
<reference evidence="1" key="1">
    <citation type="journal article" date="2022" name="Int. J. Mol. Sci.">
        <title>Draft Genome of Tanacetum Coccineum: Genomic Comparison of Closely Related Tanacetum-Family Plants.</title>
        <authorList>
            <person name="Yamashiro T."/>
            <person name="Shiraishi A."/>
            <person name="Nakayama K."/>
            <person name="Satake H."/>
        </authorList>
    </citation>
    <scope>NUCLEOTIDE SEQUENCE</scope>
</reference>
<dbReference type="EMBL" id="BQNB010019554">
    <property type="protein sequence ID" value="GJT86521.1"/>
    <property type="molecule type" value="Genomic_DNA"/>
</dbReference>
<proteinExistence type="predicted"/>
<gene>
    <name evidence="1" type="ORF">Tco_1068238</name>
</gene>
<organism evidence="1 2">
    <name type="scientific">Tanacetum coccineum</name>
    <dbReference type="NCBI Taxonomy" id="301880"/>
    <lineage>
        <taxon>Eukaryota</taxon>
        <taxon>Viridiplantae</taxon>
        <taxon>Streptophyta</taxon>
        <taxon>Embryophyta</taxon>
        <taxon>Tracheophyta</taxon>
        <taxon>Spermatophyta</taxon>
        <taxon>Magnoliopsida</taxon>
        <taxon>eudicotyledons</taxon>
        <taxon>Gunneridae</taxon>
        <taxon>Pentapetalae</taxon>
        <taxon>asterids</taxon>
        <taxon>campanulids</taxon>
        <taxon>Asterales</taxon>
        <taxon>Asteraceae</taxon>
        <taxon>Asteroideae</taxon>
        <taxon>Anthemideae</taxon>
        <taxon>Anthemidinae</taxon>
        <taxon>Tanacetum</taxon>
    </lineage>
</organism>
<evidence type="ECO:0000313" key="1">
    <source>
        <dbReference type="EMBL" id="GJT86521.1"/>
    </source>
</evidence>
<name>A0ABQ5HF72_9ASTR</name>
<comment type="caution">
    <text evidence="1">The sequence shown here is derived from an EMBL/GenBank/DDBJ whole genome shotgun (WGS) entry which is preliminary data.</text>
</comment>